<dbReference type="PROSITE" id="PS51736">
    <property type="entry name" value="RECOMBINASES_3"/>
    <property type="match status" value="1"/>
</dbReference>
<evidence type="ECO:0000259" key="2">
    <source>
        <dbReference type="PROSITE" id="PS51737"/>
    </source>
</evidence>
<dbReference type="RefSeq" id="WP_213754697.1">
    <property type="nucleotide sequence ID" value="NZ_JAHCQH010000015.1"/>
</dbReference>
<dbReference type="InterPro" id="IPR011109">
    <property type="entry name" value="DNA_bind_recombinase_dom"/>
</dbReference>
<evidence type="ECO:0000313" key="4">
    <source>
        <dbReference type="Proteomes" id="UP001166585"/>
    </source>
</evidence>
<dbReference type="InterPro" id="IPR006119">
    <property type="entry name" value="Resolv_N"/>
</dbReference>
<dbReference type="CDD" id="cd03768">
    <property type="entry name" value="SR_ResInv"/>
    <property type="match status" value="1"/>
</dbReference>
<dbReference type="InterPro" id="IPR050639">
    <property type="entry name" value="SSR_resolvase"/>
</dbReference>
<dbReference type="Pfam" id="PF00239">
    <property type="entry name" value="Resolvase"/>
    <property type="match status" value="1"/>
</dbReference>
<name>A0ABS5R6I0_9HYPH</name>
<dbReference type="Pfam" id="PF07508">
    <property type="entry name" value="Recombinase"/>
    <property type="match status" value="1"/>
</dbReference>
<dbReference type="InterPro" id="IPR038109">
    <property type="entry name" value="DNA_bind_recomb_sf"/>
</dbReference>
<keyword evidence="4" id="KW-1185">Reference proteome</keyword>
<dbReference type="EMBL" id="JAHCQH010000015">
    <property type="protein sequence ID" value="MBS9476855.1"/>
    <property type="molecule type" value="Genomic_DNA"/>
</dbReference>
<comment type="caution">
    <text evidence="3">The sequence shown here is derived from an EMBL/GenBank/DDBJ whole genome shotgun (WGS) entry which is preliminary data.</text>
</comment>
<dbReference type="SMART" id="SM00857">
    <property type="entry name" value="Resolvase"/>
    <property type="match status" value="1"/>
</dbReference>
<protein>
    <submittedName>
        <fullName evidence="3">Recombinase family protein</fullName>
    </submittedName>
</protein>
<dbReference type="Gene3D" id="3.40.50.1390">
    <property type="entry name" value="Resolvase, N-terminal catalytic domain"/>
    <property type="match status" value="1"/>
</dbReference>
<gene>
    <name evidence="3" type="ORF">KIP89_07025</name>
</gene>
<sequence>MKSVRCAIYTRKSSEEGLEQDFNSLDAQYLACSAYVASQASEGWTLLSQRYDDGGISGGTLERPALQRLLSDIAAGRIDIVVVYKVDRLTRSLLDFSKLVEALDKAGTSFVSITQSFNTTTSMGRLTLNMLLSFAQFEREVTAERIRDKVAASKARGMWMGGTPPLGYAPNGRTLAIVAEHADLVRHIFQRTLELGTVKALCDELKDQRIIKPERVSQSGRSRGGSPFGRGELYALLANPIYIGRIRHKEALHKGLHPAIIDQQVWEAVQAQLAENRTGTRHIRLANHRSILAGKLFDDRGQPLVASHASKGAQRYRYYVSRDLQHGETNKEAQAGLRIPAIEIERLVTSRLATMLDDPMALMEKLSIQALSPDKTQKIVSACRAAARDLRGADQSAISGLIGTAISKIDLTPDSVTIVLDQKGLAAKLQIDAPTRDAPPPSITIPVALKRSGSALRMVLPSGENASPQVDDKLLTTIATAKQWWQQMLSNPRLRVTDLAAMHQVTESWVTRVLRLAFLDPTIITQLMAGTAPVALDFDALRGTDSIPALWSAQRDLHRVGLPR</sequence>
<proteinExistence type="predicted"/>
<dbReference type="PROSITE" id="PS51737">
    <property type="entry name" value="RECOMBINASE_DNA_BIND"/>
    <property type="match status" value="1"/>
</dbReference>
<organism evidence="3 4">
    <name type="scientific">Ancylobacter radicis</name>
    <dbReference type="NCBI Taxonomy" id="2836179"/>
    <lineage>
        <taxon>Bacteria</taxon>
        <taxon>Pseudomonadati</taxon>
        <taxon>Pseudomonadota</taxon>
        <taxon>Alphaproteobacteria</taxon>
        <taxon>Hyphomicrobiales</taxon>
        <taxon>Xanthobacteraceae</taxon>
        <taxon>Ancylobacter</taxon>
    </lineage>
</organism>
<reference evidence="3" key="1">
    <citation type="submission" date="2021-05" db="EMBL/GenBank/DDBJ databases">
        <authorList>
            <person name="Sun Q."/>
            <person name="Inoue M."/>
        </authorList>
    </citation>
    <scope>NUCLEOTIDE SEQUENCE</scope>
    <source>
        <strain evidence="3">VKM B-3255</strain>
    </source>
</reference>
<evidence type="ECO:0000313" key="3">
    <source>
        <dbReference type="EMBL" id="MBS9476855.1"/>
    </source>
</evidence>
<feature type="domain" description="Recombinase" evidence="2">
    <location>
        <begin position="165"/>
        <end position="279"/>
    </location>
</feature>
<accession>A0ABS5R6I0</accession>
<evidence type="ECO:0000259" key="1">
    <source>
        <dbReference type="PROSITE" id="PS51736"/>
    </source>
</evidence>
<dbReference type="Gene3D" id="3.90.1750.20">
    <property type="entry name" value="Putative Large Serine Recombinase, Chain B, Domain 2"/>
    <property type="match status" value="1"/>
</dbReference>
<dbReference type="InterPro" id="IPR036162">
    <property type="entry name" value="Resolvase-like_N_sf"/>
</dbReference>
<dbReference type="SUPFAM" id="SSF53041">
    <property type="entry name" value="Resolvase-like"/>
    <property type="match status" value="1"/>
</dbReference>
<feature type="domain" description="Resolvase/invertase-type recombinase catalytic" evidence="1">
    <location>
        <begin position="5"/>
        <end position="157"/>
    </location>
</feature>
<dbReference type="PANTHER" id="PTHR30461:SF23">
    <property type="entry name" value="DNA RECOMBINASE-RELATED"/>
    <property type="match status" value="1"/>
</dbReference>
<dbReference type="Proteomes" id="UP001166585">
    <property type="component" value="Unassembled WGS sequence"/>
</dbReference>
<dbReference type="PANTHER" id="PTHR30461">
    <property type="entry name" value="DNA-INVERTASE FROM LAMBDOID PROPHAGE"/>
    <property type="match status" value="1"/>
</dbReference>